<feature type="region of interest" description="Disordered" evidence="1">
    <location>
        <begin position="151"/>
        <end position="182"/>
    </location>
</feature>
<feature type="compositionally biased region" description="Basic and acidic residues" evidence="1">
    <location>
        <begin position="152"/>
        <end position="177"/>
    </location>
</feature>
<evidence type="ECO:0000313" key="3">
    <source>
        <dbReference type="Proteomes" id="UP000038055"/>
    </source>
</evidence>
<feature type="region of interest" description="Disordered" evidence="1">
    <location>
        <begin position="109"/>
        <end position="137"/>
    </location>
</feature>
<dbReference type="AlphaFoldDB" id="A0A0B7H5Y4"/>
<organism evidence="2 3">
    <name type="scientific">Capnocytophaga cynodegmi</name>
    <dbReference type="NCBI Taxonomy" id="28189"/>
    <lineage>
        <taxon>Bacteria</taxon>
        <taxon>Pseudomonadati</taxon>
        <taxon>Bacteroidota</taxon>
        <taxon>Flavobacteriia</taxon>
        <taxon>Flavobacteriales</taxon>
        <taxon>Flavobacteriaceae</taxon>
        <taxon>Capnocytophaga</taxon>
    </lineage>
</organism>
<gene>
    <name evidence="2" type="ORF">CCYN2B_190008</name>
</gene>
<dbReference type="STRING" id="28189.CCYN74_140070"/>
<accession>A0A0B7H5Y4</accession>
<sequence length="291" mass="33846">MEPICITIMFEIMKKQLEKELQELAQNIISTKDNLDLPDLKKELEKLLEKVSILNFVEKYYNSVGSSEDRLQYTMKKVADFIEEEQDENDIFNLPVETTKVQKIVLSQTEKTPTDTEKKEESNAVKTSYTSTESHRTSAYKAYQDIVQKAHANQEAENQHTHNESVTEVHKETEAKQGNKGQSLEDFISQTQHPVFEKKEEAETTKTSSLNDHLGKTAQIGLNDRLAFIRQLFFGSESEYNTVVQHINDLQSVEEIALYIEQEIKPIYNHWRGKEDYEERFLGLMLKRFEV</sequence>
<dbReference type="EMBL" id="CDOD01000011">
    <property type="protein sequence ID" value="CEN33944.1"/>
    <property type="molecule type" value="Genomic_DNA"/>
</dbReference>
<keyword evidence="3" id="KW-1185">Reference proteome</keyword>
<protein>
    <submittedName>
        <fullName evidence="2">Uncharacterized protein</fullName>
    </submittedName>
</protein>
<reference evidence="3" key="1">
    <citation type="submission" date="2015-01" db="EMBL/GenBank/DDBJ databases">
        <authorList>
            <person name="MANFREDI Pablo"/>
        </authorList>
    </citation>
    <scope>NUCLEOTIDE SEQUENCE [LARGE SCALE GENOMIC DNA]</scope>
    <source>
        <strain evidence="3">Ccyn2B</strain>
    </source>
</reference>
<name>A0A0B7H5Y4_9FLAO</name>
<feature type="compositionally biased region" description="Basic and acidic residues" evidence="1">
    <location>
        <begin position="112"/>
        <end position="123"/>
    </location>
</feature>
<evidence type="ECO:0000313" key="2">
    <source>
        <dbReference type="EMBL" id="CEN33944.1"/>
    </source>
</evidence>
<proteinExistence type="predicted"/>
<dbReference type="Proteomes" id="UP000038055">
    <property type="component" value="Unassembled WGS sequence"/>
</dbReference>
<evidence type="ECO:0000256" key="1">
    <source>
        <dbReference type="SAM" id="MobiDB-lite"/>
    </source>
</evidence>
<dbReference type="eggNOG" id="ENOG502ZA4I">
    <property type="taxonomic scope" value="Bacteria"/>
</dbReference>